<protein>
    <submittedName>
        <fullName evidence="2">Uncharacterized protein</fullName>
    </submittedName>
</protein>
<dbReference type="EMBL" id="JBHSOF010000014">
    <property type="protein sequence ID" value="MFC5664029.1"/>
    <property type="molecule type" value="Genomic_DNA"/>
</dbReference>
<keyword evidence="3" id="KW-1185">Reference proteome</keyword>
<feature type="region of interest" description="Disordered" evidence="1">
    <location>
        <begin position="94"/>
        <end position="143"/>
    </location>
</feature>
<dbReference type="Proteomes" id="UP001595975">
    <property type="component" value="Unassembled WGS sequence"/>
</dbReference>
<evidence type="ECO:0000313" key="2">
    <source>
        <dbReference type="EMBL" id="MFC5664029.1"/>
    </source>
</evidence>
<feature type="compositionally biased region" description="Basic and acidic residues" evidence="1">
    <location>
        <begin position="117"/>
        <end position="129"/>
    </location>
</feature>
<name>A0ABW0X497_9ACTN</name>
<organism evidence="2 3">
    <name type="scientific">Kitasatospora misakiensis</name>
    <dbReference type="NCBI Taxonomy" id="67330"/>
    <lineage>
        <taxon>Bacteria</taxon>
        <taxon>Bacillati</taxon>
        <taxon>Actinomycetota</taxon>
        <taxon>Actinomycetes</taxon>
        <taxon>Kitasatosporales</taxon>
        <taxon>Streptomycetaceae</taxon>
        <taxon>Kitasatospora</taxon>
    </lineage>
</organism>
<sequence length="390" mass="41728">MRTRHTEQPLAPDADVLGSEQDALELRSQLDELLRASQYAGQRERRLVETVRSLPDRQRPDGELLRQLAQARTLREGLGARCLELSDRLKTLEERLRQPAPRLATGYDTPGSTPHEGIPHDGTPHHEPESAAPAAPAPPRRRSPGELAALAERITGLYRHASPTEAADILGQAAEHLTPEDTARLAALLARRGPAGASVHLARSAVHGSPRHAAATLAELRQAGLAEEAGDLFHALRSCPADDLPALLDGLERAGQHADGATLLWEWGSAPTTELAALATALHQADRADDARTLLRQAAGRPTADLTALATSLAPPLPGLLLGDLAVLRPPTELVRLAGALADRPDLYEALLAPLLADAEHHRTTLAALRTAGLPTTAPTPRPRSRWGRR</sequence>
<reference evidence="3" key="1">
    <citation type="journal article" date="2019" name="Int. J. Syst. Evol. Microbiol.">
        <title>The Global Catalogue of Microorganisms (GCM) 10K type strain sequencing project: providing services to taxonomists for standard genome sequencing and annotation.</title>
        <authorList>
            <consortium name="The Broad Institute Genomics Platform"/>
            <consortium name="The Broad Institute Genome Sequencing Center for Infectious Disease"/>
            <person name="Wu L."/>
            <person name="Ma J."/>
        </authorList>
    </citation>
    <scope>NUCLEOTIDE SEQUENCE [LARGE SCALE GENOMIC DNA]</scope>
    <source>
        <strain evidence="3">CGMCC 4.1437</strain>
    </source>
</reference>
<accession>A0ABW0X497</accession>
<comment type="caution">
    <text evidence="2">The sequence shown here is derived from an EMBL/GenBank/DDBJ whole genome shotgun (WGS) entry which is preliminary data.</text>
</comment>
<gene>
    <name evidence="2" type="ORF">ACFP3U_13665</name>
</gene>
<evidence type="ECO:0000256" key="1">
    <source>
        <dbReference type="SAM" id="MobiDB-lite"/>
    </source>
</evidence>
<proteinExistence type="predicted"/>
<dbReference type="RefSeq" id="WP_380225731.1">
    <property type="nucleotide sequence ID" value="NZ_JBHSOF010000014.1"/>
</dbReference>
<evidence type="ECO:0000313" key="3">
    <source>
        <dbReference type="Proteomes" id="UP001595975"/>
    </source>
</evidence>